<accession>A0A660KVY7</accession>
<keyword evidence="1" id="KW-1133">Transmembrane helix</keyword>
<keyword evidence="3" id="KW-1185">Reference proteome</keyword>
<feature type="transmembrane region" description="Helical" evidence="1">
    <location>
        <begin position="6"/>
        <end position="28"/>
    </location>
</feature>
<dbReference type="Proteomes" id="UP000267019">
    <property type="component" value="Unassembled WGS sequence"/>
</dbReference>
<evidence type="ECO:0000313" key="3">
    <source>
        <dbReference type="Proteomes" id="UP000267019"/>
    </source>
</evidence>
<protein>
    <submittedName>
        <fullName evidence="2">Uncharacterized protein</fullName>
    </submittedName>
</protein>
<sequence>MGDVWMILLTLASFAAFVLWIPGIEWILRDEGGNGR</sequence>
<gene>
    <name evidence="2" type="ORF">C7438_0906</name>
</gene>
<name>A0A660KVY7_9BACL</name>
<evidence type="ECO:0000313" key="2">
    <source>
        <dbReference type="EMBL" id="RKQ85511.1"/>
    </source>
</evidence>
<dbReference type="AlphaFoldDB" id="A0A660KVY7"/>
<dbReference type="EMBL" id="RBIJ01000002">
    <property type="protein sequence ID" value="RKQ85511.1"/>
    <property type="molecule type" value="Genomic_DNA"/>
</dbReference>
<comment type="caution">
    <text evidence="2">The sequence shown here is derived from an EMBL/GenBank/DDBJ whole genome shotgun (WGS) entry which is preliminary data.</text>
</comment>
<keyword evidence="1" id="KW-0812">Transmembrane</keyword>
<organism evidence="2 3">
    <name type="scientific">Brockia lithotrophica</name>
    <dbReference type="NCBI Taxonomy" id="933949"/>
    <lineage>
        <taxon>Bacteria</taxon>
        <taxon>Bacillati</taxon>
        <taxon>Bacillota</taxon>
        <taxon>Bacilli</taxon>
        <taxon>Bacillales</taxon>
        <taxon>Bacillales Family X. Incertae Sedis</taxon>
        <taxon>Brockia</taxon>
    </lineage>
</organism>
<reference evidence="2 3" key="1">
    <citation type="submission" date="2018-10" db="EMBL/GenBank/DDBJ databases">
        <title>Genomic Encyclopedia of Type Strains, Phase IV (KMG-IV): sequencing the most valuable type-strain genomes for metagenomic binning, comparative biology and taxonomic classification.</title>
        <authorList>
            <person name="Goeker M."/>
        </authorList>
    </citation>
    <scope>NUCLEOTIDE SEQUENCE [LARGE SCALE GENOMIC DNA]</scope>
    <source>
        <strain evidence="2 3">DSM 22653</strain>
    </source>
</reference>
<evidence type="ECO:0000256" key="1">
    <source>
        <dbReference type="SAM" id="Phobius"/>
    </source>
</evidence>
<proteinExistence type="predicted"/>
<keyword evidence="1" id="KW-0472">Membrane</keyword>